<sequence length="254" mass="28755">MATDQITPEAESILAAADITEQQLNAGEIPKNLYYDKLTELIFRHQDNPSSVCLDVGCHEGALLDNMQDAFPMGTFYGFEPLPHLFEYLQNKYAADNSVTIQNVALSDKNGEATFNHVVSNPGYSGLIKRRYDRPTEEDCEITVKTVRMDDQFADQRVDVIKVDVEGAELQVFRGGEETIRRNKPVIVFEHGLGAADCYGTTPEMIYDLLVEKCGLKINLLIDYLRAEGPLTREQFSRQFNDHIDFYYVAHPAY</sequence>
<dbReference type="NCBIfam" id="TIGR01444">
    <property type="entry name" value="fkbM_fam"/>
    <property type="match status" value="1"/>
</dbReference>
<evidence type="ECO:0000313" key="3">
    <source>
        <dbReference type="Proteomes" id="UP000319976"/>
    </source>
</evidence>
<dbReference type="SUPFAM" id="SSF53335">
    <property type="entry name" value="S-adenosyl-L-methionine-dependent methyltransferases"/>
    <property type="match status" value="1"/>
</dbReference>
<keyword evidence="3" id="KW-1185">Reference proteome</keyword>
<dbReference type="GO" id="GO:0008168">
    <property type="term" value="F:methyltransferase activity"/>
    <property type="evidence" value="ECO:0007669"/>
    <property type="project" value="UniProtKB-KW"/>
</dbReference>
<dbReference type="Proteomes" id="UP000319976">
    <property type="component" value="Chromosome"/>
</dbReference>
<proteinExistence type="predicted"/>
<protein>
    <submittedName>
        <fullName evidence="2">2-O-methyltransferase NoeI</fullName>
        <ecNumber evidence="2">2.1.1.-</ecNumber>
    </submittedName>
</protein>
<evidence type="ECO:0000259" key="1">
    <source>
        <dbReference type="Pfam" id="PF05050"/>
    </source>
</evidence>
<dbReference type="InterPro" id="IPR006342">
    <property type="entry name" value="FkbM_mtfrase"/>
</dbReference>
<dbReference type="InterPro" id="IPR052514">
    <property type="entry name" value="SAM-dependent_MTase"/>
</dbReference>
<dbReference type="InterPro" id="IPR029063">
    <property type="entry name" value="SAM-dependent_MTases_sf"/>
</dbReference>
<dbReference type="PANTHER" id="PTHR34203:SF15">
    <property type="entry name" value="SLL1173 PROTEIN"/>
    <property type="match status" value="1"/>
</dbReference>
<accession>A0A517T7B7</accession>
<dbReference type="GO" id="GO:0032259">
    <property type="term" value="P:methylation"/>
    <property type="evidence" value="ECO:0007669"/>
    <property type="project" value="UniProtKB-KW"/>
</dbReference>
<keyword evidence="2" id="KW-0489">Methyltransferase</keyword>
<dbReference type="Pfam" id="PF05050">
    <property type="entry name" value="Methyltransf_21"/>
    <property type="match status" value="1"/>
</dbReference>
<organism evidence="2 3">
    <name type="scientific">Calycomorphotria hydatis</name>
    <dbReference type="NCBI Taxonomy" id="2528027"/>
    <lineage>
        <taxon>Bacteria</taxon>
        <taxon>Pseudomonadati</taxon>
        <taxon>Planctomycetota</taxon>
        <taxon>Planctomycetia</taxon>
        <taxon>Planctomycetales</taxon>
        <taxon>Planctomycetaceae</taxon>
        <taxon>Calycomorphotria</taxon>
    </lineage>
</organism>
<dbReference type="KEGG" id="chya:V22_15000"/>
<dbReference type="Gene3D" id="3.40.50.150">
    <property type="entry name" value="Vaccinia Virus protein VP39"/>
    <property type="match status" value="1"/>
</dbReference>
<dbReference type="EMBL" id="CP036316">
    <property type="protein sequence ID" value="QDT64268.1"/>
    <property type="molecule type" value="Genomic_DNA"/>
</dbReference>
<reference evidence="2 3" key="1">
    <citation type="submission" date="2019-02" db="EMBL/GenBank/DDBJ databases">
        <title>Deep-cultivation of Planctomycetes and their phenomic and genomic characterization uncovers novel biology.</title>
        <authorList>
            <person name="Wiegand S."/>
            <person name="Jogler M."/>
            <person name="Boedeker C."/>
            <person name="Pinto D."/>
            <person name="Vollmers J."/>
            <person name="Rivas-Marin E."/>
            <person name="Kohn T."/>
            <person name="Peeters S.H."/>
            <person name="Heuer A."/>
            <person name="Rast P."/>
            <person name="Oberbeckmann S."/>
            <person name="Bunk B."/>
            <person name="Jeske O."/>
            <person name="Meyerdierks A."/>
            <person name="Storesund J.E."/>
            <person name="Kallscheuer N."/>
            <person name="Luecker S."/>
            <person name="Lage O.M."/>
            <person name="Pohl T."/>
            <person name="Merkel B.J."/>
            <person name="Hornburger P."/>
            <person name="Mueller R.-W."/>
            <person name="Bruemmer F."/>
            <person name="Labrenz M."/>
            <person name="Spormann A.M."/>
            <person name="Op den Camp H."/>
            <person name="Overmann J."/>
            <person name="Amann R."/>
            <person name="Jetten M.S.M."/>
            <person name="Mascher T."/>
            <person name="Medema M.H."/>
            <person name="Devos D.P."/>
            <person name="Kaster A.-K."/>
            <person name="Ovreas L."/>
            <person name="Rohde M."/>
            <person name="Galperin M.Y."/>
            <person name="Jogler C."/>
        </authorList>
    </citation>
    <scope>NUCLEOTIDE SEQUENCE [LARGE SCALE GENOMIC DNA]</scope>
    <source>
        <strain evidence="2 3">V22</strain>
    </source>
</reference>
<dbReference type="AlphaFoldDB" id="A0A517T7B7"/>
<name>A0A517T7B7_9PLAN</name>
<dbReference type="EC" id="2.1.1.-" evidence="2"/>
<keyword evidence="2" id="KW-0808">Transferase</keyword>
<dbReference type="RefSeq" id="WP_197440002.1">
    <property type="nucleotide sequence ID" value="NZ_CP036316.1"/>
</dbReference>
<gene>
    <name evidence="2" type="primary">noeI</name>
    <name evidence="2" type="ORF">V22_15000</name>
</gene>
<dbReference type="PANTHER" id="PTHR34203">
    <property type="entry name" value="METHYLTRANSFERASE, FKBM FAMILY PROTEIN"/>
    <property type="match status" value="1"/>
</dbReference>
<evidence type="ECO:0000313" key="2">
    <source>
        <dbReference type="EMBL" id="QDT64268.1"/>
    </source>
</evidence>
<feature type="domain" description="Methyltransferase FkbM" evidence="1">
    <location>
        <begin position="69"/>
        <end position="214"/>
    </location>
</feature>